<sequence>MLISEVSQKMDISIDTLRYYEKIGIIPQIARTNGGVRNYTEDDLNWINLAKCMRQSGLSIEALAHYLELFQQGEDTQAERLAILSEQRETVLNTIQQMKDTLELLNKKIDNYETVLKPREEALR</sequence>
<name>A0ABZ2W8B3_9STAP</name>
<dbReference type="CDD" id="cd01109">
    <property type="entry name" value="HTH_YyaN"/>
    <property type="match status" value="1"/>
</dbReference>
<feature type="domain" description="HTH merR-type" evidence="3">
    <location>
        <begin position="1"/>
        <end position="69"/>
    </location>
</feature>
<dbReference type="InterPro" id="IPR000551">
    <property type="entry name" value="MerR-type_HTH_dom"/>
</dbReference>
<evidence type="ECO:0000259" key="3">
    <source>
        <dbReference type="PROSITE" id="PS50937"/>
    </source>
</evidence>
<evidence type="ECO:0000256" key="2">
    <source>
        <dbReference type="SAM" id="Coils"/>
    </source>
</evidence>
<feature type="coiled-coil region" evidence="2">
    <location>
        <begin position="88"/>
        <end position="115"/>
    </location>
</feature>
<dbReference type="Proteomes" id="UP001468345">
    <property type="component" value="Chromosome"/>
</dbReference>
<dbReference type="Gene3D" id="1.10.1660.10">
    <property type="match status" value="1"/>
</dbReference>
<accession>A0ABZ2W8B3</accession>
<organism evidence="4 5">
    <name type="scientific">Staphylococcus casei</name>
    <dbReference type="NCBI Taxonomy" id="201828"/>
    <lineage>
        <taxon>Bacteria</taxon>
        <taxon>Bacillati</taxon>
        <taxon>Bacillota</taxon>
        <taxon>Bacilli</taxon>
        <taxon>Bacillales</taxon>
        <taxon>Staphylococcaceae</taxon>
        <taxon>Staphylococcus</taxon>
    </lineage>
</organism>
<gene>
    <name evidence="4" type="ORF">SHJJP9002_000093</name>
</gene>
<dbReference type="InterPro" id="IPR047057">
    <property type="entry name" value="MerR_fam"/>
</dbReference>
<dbReference type="RefSeq" id="WP_341636694.1">
    <property type="nucleotide sequence ID" value="NZ_CP133006.1"/>
</dbReference>
<evidence type="ECO:0000313" key="5">
    <source>
        <dbReference type="Proteomes" id="UP001468345"/>
    </source>
</evidence>
<keyword evidence="1" id="KW-0238">DNA-binding</keyword>
<dbReference type="Pfam" id="PF13411">
    <property type="entry name" value="MerR_1"/>
    <property type="match status" value="1"/>
</dbReference>
<evidence type="ECO:0000256" key="1">
    <source>
        <dbReference type="ARBA" id="ARBA00023125"/>
    </source>
</evidence>
<dbReference type="SMART" id="SM00422">
    <property type="entry name" value="HTH_MERR"/>
    <property type="match status" value="1"/>
</dbReference>
<dbReference type="InterPro" id="IPR009061">
    <property type="entry name" value="DNA-bd_dom_put_sf"/>
</dbReference>
<protein>
    <submittedName>
        <fullName evidence="4">MerR family transcriptional regulator</fullName>
    </submittedName>
</protein>
<proteinExistence type="predicted"/>
<keyword evidence="2" id="KW-0175">Coiled coil</keyword>
<dbReference type="SUPFAM" id="SSF46955">
    <property type="entry name" value="Putative DNA-binding domain"/>
    <property type="match status" value="1"/>
</dbReference>
<reference evidence="4 5" key="1">
    <citation type="journal article" date="2024" name="ISME J.">
        <title>Staphylococcus epidermidis bacteriocin A37 kills natural competitors with a unique mechanism of action.</title>
        <authorList>
            <person name="Puls J.S."/>
            <person name="Winnerling B."/>
            <person name="Power J.J."/>
            <person name="Kruger A.M."/>
            <person name="Brajtenbach D."/>
            <person name="Johnson M."/>
            <person name="Bilici K."/>
            <person name="Camus L."/>
            <person name="Fliesswasser T."/>
            <person name="Schneider T."/>
            <person name="Sahl H.G."/>
            <person name="Ghosal D."/>
            <person name="Kubitscheck U."/>
            <person name="Heilbronner S."/>
            <person name="Grein F."/>
        </authorList>
    </citation>
    <scope>NUCLEOTIDE SEQUENCE [LARGE SCALE GENOMIC DNA]</scope>
    <source>
        <strain evidence="4 5">SCK7</strain>
    </source>
</reference>
<keyword evidence="5" id="KW-1185">Reference proteome</keyword>
<dbReference type="EMBL" id="CP133006">
    <property type="protein sequence ID" value="WZG08224.1"/>
    <property type="molecule type" value="Genomic_DNA"/>
</dbReference>
<dbReference type="PANTHER" id="PTHR30204">
    <property type="entry name" value="REDOX-CYCLING DRUG-SENSING TRANSCRIPTIONAL ACTIVATOR SOXR"/>
    <property type="match status" value="1"/>
</dbReference>
<dbReference type="PROSITE" id="PS50937">
    <property type="entry name" value="HTH_MERR_2"/>
    <property type="match status" value="1"/>
</dbReference>
<dbReference type="PANTHER" id="PTHR30204:SF98">
    <property type="entry name" value="HTH-TYPE TRANSCRIPTIONAL REGULATOR ADHR"/>
    <property type="match status" value="1"/>
</dbReference>
<evidence type="ECO:0000313" key="4">
    <source>
        <dbReference type="EMBL" id="WZG08224.1"/>
    </source>
</evidence>